<gene>
    <name evidence="2" type="ORF">OMM_13151</name>
</gene>
<evidence type="ECO:0000313" key="3">
    <source>
        <dbReference type="Proteomes" id="UP000189670"/>
    </source>
</evidence>
<dbReference type="AlphaFoldDB" id="A0A1V1NUD2"/>
<evidence type="ECO:0000259" key="1">
    <source>
        <dbReference type="Pfam" id="PF09820"/>
    </source>
</evidence>
<organism evidence="2 3">
    <name type="scientific">Candidatus Magnetoglobus multicellularis str. Araruama</name>
    <dbReference type="NCBI Taxonomy" id="890399"/>
    <lineage>
        <taxon>Bacteria</taxon>
        <taxon>Pseudomonadati</taxon>
        <taxon>Thermodesulfobacteriota</taxon>
        <taxon>Desulfobacteria</taxon>
        <taxon>Desulfobacterales</taxon>
        <taxon>Desulfobacteraceae</taxon>
        <taxon>Candidatus Magnetoglobus</taxon>
    </lineage>
</organism>
<name>A0A1V1NUD2_9BACT</name>
<comment type="caution">
    <text evidence="2">The sequence shown here is derived from an EMBL/GenBank/DDBJ whole genome shotgun (WGS) entry which is preliminary data.</text>
</comment>
<protein>
    <submittedName>
        <fullName evidence="2">AAA-ATPase-like protein</fullName>
    </submittedName>
</protein>
<accession>A0A1V1NUD2</accession>
<evidence type="ECO:0000313" key="2">
    <source>
        <dbReference type="EMBL" id="ETR66171.1"/>
    </source>
</evidence>
<sequence>MLENYYDIKKKDMFDKLFGRLKIGKKPTELRNKFFILKLDFSCVDSNGSIQDVKQSLYDHVNDRIIDFNEYYKELLPSKAVINPKNALSSISSLLSVVKLIDISICLLIDEYDNFANELMLTKNKIDEDEKDIYTPFVTKDGPLKTVFKSFKSGSNSDGFAKTFITGVSPVVLSDISSGYNIAKNKYLDYRYNTLCGFTEPEIRDALKQIIEECDLDDKIFELSFDFMKAYYDGYKFSVETKEYIYNPTMCLYFFEEFYENCKFPREMLDDNLAVDFGKIKYAADLAQGRRIVFDLCEKNASVEVSQLKKRFGVEELLSDKTKDNQFITSYLYYVGTLTHVEETNQGRLKLQIPNLVMKSLYIDRVQEMLFPAPGLRDEGKQSAEKVYR</sequence>
<reference evidence="3" key="1">
    <citation type="submission" date="2012-11" db="EMBL/GenBank/DDBJ databases">
        <authorList>
            <person name="Lucero-Rivera Y.E."/>
            <person name="Tovar-Ramirez D."/>
        </authorList>
    </citation>
    <scope>NUCLEOTIDE SEQUENCE [LARGE SCALE GENOMIC DNA]</scope>
    <source>
        <strain evidence="3">Araruama</strain>
    </source>
</reference>
<dbReference type="Pfam" id="PF09820">
    <property type="entry name" value="AAA-ATPase_like"/>
    <property type="match status" value="1"/>
</dbReference>
<dbReference type="EMBL" id="ATBP01002185">
    <property type="protein sequence ID" value="ETR66171.1"/>
    <property type="molecule type" value="Genomic_DNA"/>
</dbReference>
<dbReference type="InterPro" id="IPR018631">
    <property type="entry name" value="AAA-ATPase-like_dom"/>
</dbReference>
<dbReference type="PANTHER" id="PTHR34825:SF2">
    <property type="entry name" value="AAA-ATPASE-LIKE DOMAIN-CONTAINING PROTEIN"/>
    <property type="match status" value="1"/>
</dbReference>
<dbReference type="Proteomes" id="UP000189670">
    <property type="component" value="Unassembled WGS sequence"/>
</dbReference>
<feature type="non-terminal residue" evidence="2">
    <location>
        <position position="389"/>
    </location>
</feature>
<proteinExistence type="predicted"/>
<feature type="domain" description="AAA-ATPase-like" evidence="1">
    <location>
        <begin position="1"/>
        <end position="176"/>
    </location>
</feature>
<dbReference type="PANTHER" id="PTHR34825">
    <property type="entry name" value="CONSERVED PROTEIN, WITH A WEAK D-GALACTARATE DEHYDRATASE/ALTRONATE HYDROLASE DOMAIN"/>
    <property type="match status" value="1"/>
</dbReference>